<protein>
    <submittedName>
        <fullName evidence="3">Short-chain dehydrogenase</fullName>
    </submittedName>
</protein>
<dbReference type="InterPro" id="IPR020904">
    <property type="entry name" value="Sc_DH/Rdtase_CS"/>
</dbReference>
<dbReference type="NCBIfam" id="NF004765">
    <property type="entry name" value="PRK06101.1"/>
    <property type="match status" value="1"/>
</dbReference>
<dbReference type="GO" id="GO:0016491">
    <property type="term" value="F:oxidoreductase activity"/>
    <property type="evidence" value="ECO:0007669"/>
    <property type="project" value="UniProtKB-KW"/>
</dbReference>
<dbReference type="PRINTS" id="PR00081">
    <property type="entry name" value="GDHRDH"/>
</dbReference>
<dbReference type="GO" id="GO:0016020">
    <property type="term" value="C:membrane"/>
    <property type="evidence" value="ECO:0007669"/>
    <property type="project" value="TreeGrafter"/>
</dbReference>
<comment type="similarity">
    <text evidence="1">Belongs to the short-chain dehydrogenases/reductases (SDR) family.</text>
</comment>
<gene>
    <name evidence="3" type="ORF">CRN52_15615</name>
</gene>
<dbReference type="RefSeq" id="WP_072602993.1">
    <property type="nucleotide sequence ID" value="NZ_CABMOC010000001.1"/>
</dbReference>
<dbReference type="InterPro" id="IPR002347">
    <property type="entry name" value="SDR_fam"/>
</dbReference>
<reference evidence="3 4" key="1">
    <citation type="journal article" date="2018" name="Front. Microbiol.">
        <title>Phylogeny of Vibrio vulnificus from the Analysis of the Core-Genome: Implications for Intra-Species Taxonomy.</title>
        <authorList>
            <person name="Roig F.J."/>
            <person name="Gonzalez-Candelas F."/>
            <person name="Sanjuan E."/>
            <person name="Fouz B."/>
            <person name="Feil E.J."/>
            <person name="Llorens C."/>
            <person name="Baker-Austin C."/>
            <person name="Oliver J.D."/>
            <person name="Danin-Poleg Y."/>
            <person name="Gibas C.J."/>
            <person name="Kashi Y."/>
            <person name="Gulig P.A."/>
            <person name="Morrison S.S."/>
            <person name="Amaro C."/>
        </authorList>
    </citation>
    <scope>NUCLEOTIDE SEQUENCE [LARGE SCALE GENOMIC DNA]</scope>
    <source>
        <strain evidence="3 4">CECT4608</strain>
    </source>
</reference>
<evidence type="ECO:0000313" key="4">
    <source>
        <dbReference type="Proteomes" id="UP000237466"/>
    </source>
</evidence>
<evidence type="ECO:0000256" key="1">
    <source>
        <dbReference type="ARBA" id="ARBA00006484"/>
    </source>
</evidence>
<dbReference type="SUPFAM" id="SSF51735">
    <property type="entry name" value="NAD(P)-binding Rossmann-fold domains"/>
    <property type="match status" value="1"/>
</dbReference>
<accession>A0A2S3R0C0</accession>
<keyword evidence="2" id="KW-0560">Oxidoreductase</keyword>
<dbReference type="PANTHER" id="PTHR44196:SF1">
    <property type="entry name" value="DEHYDROGENASE_REDUCTASE SDR FAMILY MEMBER 7B"/>
    <property type="match status" value="1"/>
</dbReference>
<dbReference type="InterPro" id="IPR036291">
    <property type="entry name" value="NAD(P)-bd_dom_sf"/>
</dbReference>
<sequence length="241" mass="26202">MNSVLITGATSGIGKQLAKDFADAGAKVIACGRNRQVLQELEDYSPAIATISFDVTDYQQTREALSVLPFIPNVWIFNAGDCEYMDDGIVDAQLMQRVFSVNVFGVVNCIEASQAHFQPGHKVVIVGSIASELALPRAEAYGASKAAIGYFARSLSLNLQTKGIDVVTVFPGFVSTPLTDKNTFAMPMIITVEQASKAIRQQLASGKQHIYFPARFTALIRLLALLPYRWQKALASKLIAQ</sequence>
<evidence type="ECO:0000313" key="3">
    <source>
        <dbReference type="EMBL" id="POB45945.1"/>
    </source>
</evidence>
<organism evidence="3 4">
    <name type="scientific">Vibrio vulnificus</name>
    <dbReference type="NCBI Taxonomy" id="672"/>
    <lineage>
        <taxon>Bacteria</taxon>
        <taxon>Pseudomonadati</taxon>
        <taxon>Pseudomonadota</taxon>
        <taxon>Gammaproteobacteria</taxon>
        <taxon>Vibrionales</taxon>
        <taxon>Vibrionaceae</taxon>
        <taxon>Vibrio</taxon>
    </lineage>
</organism>
<dbReference type="PROSITE" id="PS00061">
    <property type="entry name" value="ADH_SHORT"/>
    <property type="match status" value="1"/>
</dbReference>
<dbReference type="EMBL" id="PDGH01000112">
    <property type="protein sequence ID" value="POB45945.1"/>
    <property type="molecule type" value="Genomic_DNA"/>
</dbReference>
<name>A0A2S3R0C0_VIBVL</name>
<proteinExistence type="inferred from homology"/>
<dbReference type="PANTHER" id="PTHR44196">
    <property type="entry name" value="DEHYDROGENASE/REDUCTASE SDR FAMILY MEMBER 7B"/>
    <property type="match status" value="1"/>
</dbReference>
<dbReference type="Pfam" id="PF00106">
    <property type="entry name" value="adh_short"/>
    <property type="match status" value="1"/>
</dbReference>
<dbReference type="AlphaFoldDB" id="A0A2S3R0C0"/>
<evidence type="ECO:0000256" key="2">
    <source>
        <dbReference type="ARBA" id="ARBA00023002"/>
    </source>
</evidence>
<comment type="caution">
    <text evidence="3">The sequence shown here is derived from an EMBL/GenBank/DDBJ whole genome shotgun (WGS) entry which is preliminary data.</text>
</comment>
<dbReference type="Proteomes" id="UP000237466">
    <property type="component" value="Unassembled WGS sequence"/>
</dbReference>
<dbReference type="Gene3D" id="3.40.50.720">
    <property type="entry name" value="NAD(P)-binding Rossmann-like Domain"/>
    <property type="match status" value="1"/>
</dbReference>